<dbReference type="InterPro" id="IPR042104">
    <property type="entry name" value="PKS_dehydratase_sf"/>
</dbReference>
<dbReference type="InterPro" id="IPR020841">
    <property type="entry name" value="PKS_Beta-ketoAc_synthase_dom"/>
</dbReference>
<name>A0AAD5QUC1_PARTN</name>
<dbReference type="GO" id="GO:0004315">
    <property type="term" value="F:3-oxoacyl-[acyl-carrier-protein] synthase activity"/>
    <property type="evidence" value="ECO:0007669"/>
    <property type="project" value="InterPro"/>
</dbReference>
<dbReference type="PANTHER" id="PTHR43775:SF37">
    <property type="entry name" value="SI:DKEY-61P9.11"/>
    <property type="match status" value="1"/>
</dbReference>
<organism evidence="6 7">
    <name type="scientific">Parelaphostrongylus tenuis</name>
    <name type="common">Meningeal worm</name>
    <dbReference type="NCBI Taxonomy" id="148309"/>
    <lineage>
        <taxon>Eukaryota</taxon>
        <taxon>Metazoa</taxon>
        <taxon>Ecdysozoa</taxon>
        <taxon>Nematoda</taxon>
        <taxon>Chromadorea</taxon>
        <taxon>Rhabditida</taxon>
        <taxon>Rhabditina</taxon>
        <taxon>Rhabditomorpha</taxon>
        <taxon>Strongyloidea</taxon>
        <taxon>Metastrongylidae</taxon>
        <taxon>Parelaphostrongylus</taxon>
    </lineage>
</organism>
<dbReference type="Gene3D" id="3.30.70.3290">
    <property type="match status" value="1"/>
</dbReference>
<comment type="caution">
    <text evidence="6">The sequence shown here is derived from an EMBL/GenBank/DDBJ whole genome shotgun (WGS) entry which is preliminary data.</text>
</comment>
<dbReference type="SUPFAM" id="SSF51735">
    <property type="entry name" value="NAD(P)-binding Rossmann-fold domains"/>
    <property type="match status" value="1"/>
</dbReference>
<keyword evidence="2" id="KW-0597">Phosphoprotein</keyword>
<dbReference type="PROSITE" id="PS00606">
    <property type="entry name" value="KS3_1"/>
    <property type="match status" value="1"/>
</dbReference>
<dbReference type="InterPro" id="IPR016039">
    <property type="entry name" value="Thiolase-like"/>
</dbReference>
<dbReference type="InterPro" id="IPR036291">
    <property type="entry name" value="NAD(P)-bd_dom_sf"/>
</dbReference>
<evidence type="ECO:0000313" key="6">
    <source>
        <dbReference type="EMBL" id="KAJ1359666.1"/>
    </source>
</evidence>
<dbReference type="Proteomes" id="UP001196413">
    <property type="component" value="Unassembled WGS sequence"/>
</dbReference>
<dbReference type="InterPro" id="IPR050091">
    <property type="entry name" value="PKS_NRPS_Biosynth_Enz"/>
</dbReference>
<dbReference type="SUPFAM" id="SSF47336">
    <property type="entry name" value="ACP-like"/>
    <property type="match status" value="1"/>
</dbReference>
<keyword evidence="7" id="KW-1185">Reference proteome</keyword>
<dbReference type="EMBL" id="JAHQIW010003666">
    <property type="protein sequence ID" value="KAJ1359666.1"/>
    <property type="molecule type" value="Genomic_DNA"/>
</dbReference>
<dbReference type="PANTHER" id="PTHR43775">
    <property type="entry name" value="FATTY ACID SYNTHASE"/>
    <property type="match status" value="1"/>
</dbReference>
<reference evidence="6" key="1">
    <citation type="submission" date="2021-06" db="EMBL/GenBank/DDBJ databases">
        <title>Parelaphostrongylus tenuis whole genome reference sequence.</title>
        <authorList>
            <person name="Garwood T.J."/>
            <person name="Larsen P.A."/>
            <person name="Fountain-Jones N.M."/>
            <person name="Garbe J.R."/>
            <person name="Macchietto M.G."/>
            <person name="Kania S.A."/>
            <person name="Gerhold R.W."/>
            <person name="Richards J.E."/>
            <person name="Wolf T.M."/>
        </authorList>
    </citation>
    <scope>NUCLEOTIDE SEQUENCE</scope>
    <source>
        <strain evidence="6">MNPRO001-30</strain>
        <tissue evidence="6">Meninges</tissue>
    </source>
</reference>
<dbReference type="SUPFAM" id="SSF53901">
    <property type="entry name" value="Thiolase-like"/>
    <property type="match status" value="2"/>
</dbReference>
<evidence type="ECO:0000259" key="4">
    <source>
        <dbReference type="PROSITE" id="PS50075"/>
    </source>
</evidence>
<dbReference type="SMART" id="SM00822">
    <property type="entry name" value="PKS_KR"/>
    <property type="match status" value="1"/>
</dbReference>
<evidence type="ECO:0000259" key="5">
    <source>
        <dbReference type="PROSITE" id="PS52004"/>
    </source>
</evidence>
<dbReference type="GO" id="GO:0004312">
    <property type="term" value="F:fatty acid synthase activity"/>
    <property type="evidence" value="ECO:0007669"/>
    <property type="project" value="TreeGrafter"/>
</dbReference>
<dbReference type="Pfam" id="PF16197">
    <property type="entry name" value="KAsynt_C_assoc"/>
    <property type="match status" value="1"/>
</dbReference>
<dbReference type="GO" id="GO:0006633">
    <property type="term" value="P:fatty acid biosynthetic process"/>
    <property type="evidence" value="ECO:0007669"/>
    <property type="project" value="InterPro"/>
</dbReference>
<dbReference type="SMART" id="SM00825">
    <property type="entry name" value="PKS_KS"/>
    <property type="match status" value="1"/>
</dbReference>
<dbReference type="InterPro" id="IPR018201">
    <property type="entry name" value="Ketoacyl_synth_AS"/>
</dbReference>
<evidence type="ECO:0000256" key="2">
    <source>
        <dbReference type="ARBA" id="ARBA00022553"/>
    </source>
</evidence>
<dbReference type="Gene3D" id="1.10.1200.10">
    <property type="entry name" value="ACP-like"/>
    <property type="match status" value="1"/>
</dbReference>
<feature type="domain" description="Ketosynthase family 3 (KS3)" evidence="5">
    <location>
        <begin position="165"/>
        <end position="585"/>
    </location>
</feature>
<dbReference type="InterPro" id="IPR009081">
    <property type="entry name" value="PP-bd_ACP"/>
</dbReference>
<dbReference type="PROSITE" id="PS52004">
    <property type="entry name" value="KS3_2"/>
    <property type="match status" value="1"/>
</dbReference>
<keyword evidence="3" id="KW-0808">Transferase</keyword>
<dbReference type="InterPro" id="IPR013968">
    <property type="entry name" value="PKS_KR"/>
</dbReference>
<dbReference type="InterPro" id="IPR032821">
    <property type="entry name" value="PKS_assoc"/>
</dbReference>
<dbReference type="Gene3D" id="3.10.129.110">
    <property type="entry name" value="Polyketide synthase dehydratase"/>
    <property type="match status" value="1"/>
</dbReference>
<dbReference type="Pfam" id="PF02801">
    <property type="entry name" value="Ketoacyl-synt_C"/>
    <property type="match status" value="1"/>
</dbReference>
<evidence type="ECO:0000256" key="1">
    <source>
        <dbReference type="ARBA" id="ARBA00022450"/>
    </source>
</evidence>
<dbReference type="PROSITE" id="PS50075">
    <property type="entry name" value="CARRIER"/>
    <property type="match status" value="1"/>
</dbReference>
<gene>
    <name evidence="6" type="ORF">KIN20_018449</name>
</gene>
<dbReference type="Gene3D" id="3.40.50.720">
    <property type="entry name" value="NAD(P)-binding Rossmann-like Domain"/>
    <property type="match status" value="2"/>
</dbReference>
<sequence length="1382" mass="155018">MPYVADLDVDKIRQECTIECNVNSFYRNIAAKGLDYRKQFQVIKSLRRNDSCTYAVLDFKKPYAVWTLMDAALHAVCPSVIYRRPDVYFVPIAIEEIYWNDKISPCSAQSIIVTTNKVAENEKFIRAHACIHVDGELLFYYKNKLSVVLKADCSVPSNVGAVRDVDSISLLGGDCHNEHASIEESANVSADEVEQEGQNVIKETEVYIISYDGTFLSDACDITELWQRIKTGALPNEYRFRDPPLKNNILMDTDITLWDPEFFGVSPNEARYIDVVQRLMMNSVLKCMERAAWTSMPRETGVFIGMSGSDFTNRVYSEIKDEVSGYFSTGTSGSCVAGRISHWLNLEGPAVVIDTACSSSFTALINALDAIIQGRCVHAIVGGVNVILHDTITQVLENAGMLSMTGKCQVFDADADGYVRSEAVACILLSKNRPGALFKISHWAISHNGRAASLNVPNGNAQERVIQLVNQKKVDHVECHGTGTSLGDPIEVRVVSKCYSSATISSAKALVGHSEAASGIVSLIHSLLQMKHNYRSNQVHFKSPNPKIDFSNLTLPIIGEERAVNCFVINNFGFSGTNCSIVVEKQSTKKKYKKYSNKYCLAPISSTSKHSLKAMIDQWKMFVSECDQAIVDICTKLQRVRSSYKYRHCILYNHKRQIVWESGKSVMDLEECIPIGEVDFMDFVYGNGFASYHSNGKGDLVDFCKLIIPNCEVNSIPTSMTPLRFHEFVAKEYVKGKSINWYEYNPITIPEQIVVPSYIFSNRRCWPFDEQFAYNFNSSKASKNTIHYERAFVMAPAAGRDSTLPVINVGKAVNLNGLFYRPILALQSSILEDKTRIILFHPYSSSIEDALSLISIWQLLEVRRNFVLIVACQNNGTSYTEWTALCRTLASECILHYKFVSYSTLQDLEAELSFNDVYECVFYKNSHRYVERLVVSAIKKTSVAAPKHLLITGGTGGIGKAIVKFLNPSKTTIITRSINDHSHETSEKFEELVEWDLHTLNLPEQHYDLVVHCAGAVDNALMASMDYYKFESVFKPKCCGLATIFEAVKERNPNKIVIASSVAAILGSVGQANYAFANGLMTSMAEKSPLSTQVIHWGPWKNVGMLQGTHFQKVHHQLKSSGWDTINMSEALMVLNSNATNLMVFKGDFKKITKYHVHLRKYLSEIVGIDTNVIHPGPQHERAVYRREVKHKTDVFSLESIISNVSGIDKLEDERNTPLMNLGIDSLMIEKIRTDINMEFGCNITSKDVYDNCTVNRLSTLIAIHTGAKIKPIVQTNNIKDLAVYHGDIAIIACSGAFSGCENISELWRNLLNGTECIVRKETQEDNFVDAAGIIEDIESFDYKFWKMTYDDASMLDPQLRVFLQNTYHALESQVMSEKDLT</sequence>
<dbReference type="Pfam" id="PF00550">
    <property type="entry name" value="PP-binding"/>
    <property type="match status" value="1"/>
</dbReference>
<dbReference type="InterPro" id="IPR049551">
    <property type="entry name" value="PKS_DH_C"/>
</dbReference>
<dbReference type="Pfam" id="PF08659">
    <property type="entry name" value="KR"/>
    <property type="match status" value="1"/>
</dbReference>
<dbReference type="Pfam" id="PF00109">
    <property type="entry name" value="ketoacyl-synt"/>
    <property type="match status" value="2"/>
</dbReference>
<proteinExistence type="predicted"/>
<dbReference type="InterPro" id="IPR036736">
    <property type="entry name" value="ACP-like_sf"/>
</dbReference>
<evidence type="ECO:0000313" key="7">
    <source>
        <dbReference type="Proteomes" id="UP001196413"/>
    </source>
</evidence>
<dbReference type="CDD" id="cd00833">
    <property type="entry name" value="PKS"/>
    <property type="match status" value="1"/>
</dbReference>
<dbReference type="InterPro" id="IPR014031">
    <property type="entry name" value="Ketoacyl_synth_C"/>
</dbReference>
<accession>A0AAD5QUC1</accession>
<dbReference type="Pfam" id="PF14765">
    <property type="entry name" value="PS-DH"/>
    <property type="match status" value="1"/>
</dbReference>
<dbReference type="Gene3D" id="3.40.47.10">
    <property type="match status" value="2"/>
</dbReference>
<feature type="domain" description="Carrier" evidence="4">
    <location>
        <begin position="1189"/>
        <end position="1266"/>
    </location>
</feature>
<protein>
    <submittedName>
        <fullName evidence="6">Uncharacterized protein</fullName>
    </submittedName>
</protein>
<dbReference type="InterPro" id="IPR057326">
    <property type="entry name" value="KR_dom"/>
</dbReference>
<dbReference type="InterPro" id="IPR014030">
    <property type="entry name" value="Ketoacyl_synth_N"/>
</dbReference>
<evidence type="ECO:0000256" key="3">
    <source>
        <dbReference type="ARBA" id="ARBA00022679"/>
    </source>
</evidence>
<keyword evidence="1" id="KW-0596">Phosphopantetheine</keyword>